<dbReference type="Gene3D" id="1.20.1720.10">
    <property type="entry name" value="Multidrug resistance protein D"/>
    <property type="match status" value="1"/>
</dbReference>
<evidence type="ECO:0000256" key="5">
    <source>
        <dbReference type="ARBA" id="ARBA00022692"/>
    </source>
</evidence>
<dbReference type="InterPro" id="IPR020846">
    <property type="entry name" value="MFS_dom"/>
</dbReference>
<evidence type="ECO:0000256" key="3">
    <source>
        <dbReference type="ARBA" id="ARBA00022448"/>
    </source>
</evidence>
<keyword evidence="3" id="KW-0813">Transport</keyword>
<dbReference type="PROSITE" id="PS50850">
    <property type="entry name" value="MFS"/>
    <property type="match status" value="1"/>
</dbReference>
<dbReference type="GO" id="GO:0005886">
    <property type="term" value="C:plasma membrane"/>
    <property type="evidence" value="ECO:0007669"/>
    <property type="project" value="UniProtKB-SubCell"/>
</dbReference>
<keyword evidence="6" id="KW-1133">Transmembrane helix</keyword>
<dbReference type="Pfam" id="PF07690">
    <property type="entry name" value="MFS_1"/>
    <property type="match status" value="1"/>
</dbReference>
<evidence type="ECO:0000313" key="8">
    <source>
        <dbReference type="EMBL" id="AUN32772.1"/>
    </source>
</evidence>
<proteinExistence type="inferred from homology"/>
<dbReference type="InterPro" id="IPR036259">
    <property type="entry name" value="MFS_trans_sf"/>
</dbReference>
<dbReference type="AlphaFoldDB" id="A0A2K9NI56"/>
<dbReference type="InterPro" id="IPR004638">
    <property type="entry name" value="EmrB-like"/>
</dbReference>
<keyword evidence="7" id="KW-0472">Membrane</keyword>
<name>A0A2K9NI56_9PROT</name>
<evidence type="ECO:0000256" key="6">
    <source>
        <dbReference type="ARBA" id="ARBA00022989"/>
    </source>
</evidence>
<comment type="similarity">
    <text evidence="2">Belongs to the major facilitator superfamily. EmrB family.</text>
</comment>
<dbReference type="RefSeq" id="WP_102114304.1">
    <property type="nucleotide sequence ID" value="NZ_BMGN01000017.1"/>
</dbReference>
<keyword evidence="4" id="KW-1003">Cell membrane</keyword>
<keyword evidence="5" id="KW-0812">Transmembrane</keyword>
<gene>
    <name evidence="8" type="ORF">C0V82_20945</name>
</gene>
<evidence type="ECO:0000256" key="7">
    <source>
        <dbReference type="ARBA" id="ARBA00023136"/>
    </source>
</evidence>
<dbReference type="InterPro" id="IPR011701">
    <property type="entry name" value="MFS"/>
</dbReference>
<dbReference type="KEGG" id="ncb:C0V82_20945"/>
<comment type="subcellular location">
    <subcellularLocation>
        <location evidence="1">Cell membrane</location>
        <topology evidence="1">Multi-pass membrane protein</topology>
    </subcellularLocation>
</comment>
<sequence>MTDKADLKKGPLTVAIMMATIMQVLDTTIANVALPSMQGSLGAAQDSITWVLTSYIVASAIMTPMTGWLTDRIGLKQLFLISVVGFTAASMLCGTAGSLTEMVVWRLLQGIFGAALVPLSQTVLLNINPPDRHGQAMAMWGAGVMVGPVIGPTLGGWLTESLNWRWVFYINVPIGIMAFLGILAWLPKAPTRQRGFDFIGFALLSIGVGTLQLMLDRGEQLDWFASPEIWVELGVAVSAFWGFGVHMMTAEKPFLPPHLLRDRNLLLGLVFIFIIGIVVLAAMALLPPMLQRLMGYPTITTGMVMAPRGVGVMISMLMVGRLMRVVDPRLLILTGLCVTGWSLHMMTGFTIVMDSGPIILSGVIQGLGIGMVFVPLSTMAFATLAPADRPDAAGLFSLVRNMGNSLGVSVVTAALAHFTQVNHAELSAHISPFNTNIDGPISMVGQAAPEVLAAADLVVNRQAAMIAYLNDFHMMMLVTLTAIPLLLLLRKPKATAAVDKNAAVME</sequence>
<dbReference type="CDD" id="cd17503">
    <property type="entry name" value="MFS_LmrB_MDR_like"/>
    <property type="match status" value="1"/>
</dbReference>
<organism evidence="8 9">
    <name type="scientific">Niveispirillum cyanobacteriorum</name>
    <dbReference type="NCBI Taxonomy" id="1612173"/>
    <lineage>
        <taxon>Bacteria</taxon>
        <taxon>Pseudomonadati</taxon>
        <taxon>Pseudomonadota</taxon>
        <taxon>Alphaproteobacteria</taxon>
        <taxon>Rhodospirillales</taxon>
        <taxon>Azospirillaceae</taxon>
        <taxon>Niveispirillum</taxon>
    </lineage>
</organism>
<dbReference type="PANTHER" id="PTHR42718">
    <property type="entry name" value="MAJOR FACILITATOR SUPERFAMILY MULTIDRUG TRANSPORTER MFSC"/>
    <property type="match status" value="1"/>
</dbReference>
<keyword evidence="9" id="KW-1185">Reference proteome</keyword>
<evidence type="ECO:0000256" key="1">
    <source>
        <dbReference type="ARBA" id="ARBA00004651"/>
    </source>
</evidence>
<evidence type="ECO:0000313" key="9">
    <source>
        <dbReference type="Proteomes" id="UP000234752"/>
    </source>
</evidence>
<dbReference type="OrthoDB" id="9771737at2"/>
<dbReference type="Proteomes" id="UP000234752">
    <property type="component" value="Chromosome eg_2"/>
</dbReference>
<dbReference type="SUPFAM" id="SSF103473">
    <property type="entry name" value="MFS general substrate transporter"/>
    <property type="match status" value="1"/>
</dbReference>
<dbReference type="GO" id="GO:0022857">
    <property type="term" value="F:transmembrane transporter activity"/>
    <property type="evidence" value="ECO:0007669"/>
    <property type="project" value="InterPro"/>
</dbReference>
<protein>
    <submittedName>
        <fullName evidence="8">EmrB/QacA family drug resistance transporter</fullName>
    </submittedName>
</protein>
<dbReference type="EMBL" id="CP025612">
    <property type="protein sequence ID" value="AUN32772.1"/>
    <property type="molecule type" value="Genomic_DNA"/>
</dbReference>
<dbReference type="Gene3D" id="1.20.1250.20">
    <property type="entry name" value="MFS general substrate transporter like domains"/>
    <property type="match status" value="1"/>
</dbReference>
<dbReference type="PRINTS" id="PR01036">
    <property type="entry name" value="TCRTETB"/>
</dbReference>
<dbReference type="PANTHER" id="PTHR42718:SF9">
    <property type="entry name" value="MAJOR FACILITATOR SUPERFAMILY MULTIDRUG TRANSPORTER MFSC"/>
    <property type="match status" value="1"/>
</dbReference>
<reference evidence="8 9" key="1">
    <citation type="submission" date="2017-12" db="EMBL/GenBank/DDBJ databases">
        <title>Genomes of bacteria within cyanobacterial aggregates.</title>
        <authorList>
            <person name="Cai H."/>
        </authorList>
    </citation>
    <scope>NUCLEOTIDE SEQUENCE [LARGE SCALE GENOMIC DNA]</scope>
    <source>
        <strain evidence="8 9">TH16</strain>
    </source>
</reference>
<evidence type="ECO:0000256" key="2">
    <source>
        <dbReference type="ARBA" id="ARBA00008537"/>
    </source>
</evidence>
<dbReference type="NCBIfam" id="TIGR00711">
    <property type="entry name" value="efflux_EmrB"/>
    <property type="match status" value="1"/>
</dbReference>
<accession>A0A2K9NI56</accession>
<evidence type="ECO:0000256" key="4">
    <source>
        <dbReference type="ARBA" id="ARBA00022475"/>
    </source>
</evidence>